<reference evidence="7" key="1">
    <citation type="submission" date="2019-04" db="EMBL/GenBank/DDBJ databases">
        <title>Friends and foes A comparative genomics studyof 23 Aspergillus species from section Flavi.</title>
        <authorList>
            <consortium name="DOE Joint Genome Institute"/>
            <person name="Kjaerbolling I."/>
            <person name="Vesth T."/>
            <person name="Frisvad J.C."/>
            <person name="Nybo J.L."/>
            <person name="Theobald S."/>
            <person name="Kildgaard S."/>
            <person name="Isbrandt T."/>
            <person name="Kuo A."/>
            <person name="Sato A."/>
            <person name="Lyhne E.K."/>
            <person name="Kogle M.E."/>
            <person name="Wiebenga A."/>
            <person name="Kun R.S."/>
            <person name="Lubbers R.J."/>
            <person name="Makela M.R."/>
            <person name="Barry K."/>
            <person name="Chovatia M."/>
            <person name="Clum A."/>
            <person name="Daum C."/>
            <person name="Haridas S."/>
            <person name="He G."/>
            <person name="LaButti K."/>
            <person name="Lipzen A."/>
            <person name="Mondo S."/>
            <person name="Riley R."/>
            <person name="Salamov A."/>
            <person name="Simmons B.A."/>
            <person name="Magnuson J.K."/>
            <person name="Henrissat B."/>
            <person name="Mortensen U.H."/>
            <person name="Larsen T.O."/>
            <person name="Devries R.P."/>
            <person name="Grigoriev I.V."/>
            <person name="Machida M."/>
            <person name="Baker S.E."/>
            <person name="Andersen M.R."/>
        </authorList>
    </citation>
    <scope>NUCLEOTIDE SEQUENCE [LARGE SCALE GENOMIC DNA]</scope>
    <source>
        <strain evidence="7">IBT 14317</strain>
    </source>
</reference>
<dbReference type="InterPro" id="IPR017939">
    <property type="entry name" value="G-Glutamylcylcotransferase"/>
</dbReference>
<feature type="region of interest" description="Disordered" evidence="5">
    <location>
        <begin position="1"/>
        <end position="21"/>
    </location>
</feature>
<dbReference type="Proteomes" id="UP000326877">
    <property type="component" value="Unassembled WGS sequence"/>
</dbReference>
<dbReference type="EMBL" id="ML735280">
    <property type="protein sequence ID" value="KAE8388288.1"/>
    <property type="molecule type" value="Genomic_DNA"/>
</dbReference>
<evidence type="ECO:0000256" key="4">
    <source>
        <dbReference type="PIRSR" id="PIRSR617939-2"/>
    </source>
</evidence>
<accession>A0A5N7C327</accession>
<evidence type="ECO:0000256" key="2">
    <source>
        <dbReference type="ARBA" id="ARBA00023239"/>
    </source>
</evidence>
<proteinExistence type="predicted"/>
<sequence>MGIPYLENQMQEDGPRAISPPSAVRGTFQRLWELIPGIRSKTSTPSSTSCFLPETTSERRQVSVAKQSLERDEHLAEHLPKIPSQYDDQNEPCAPQKTVLYLAYGSNLASKTFRGMRGIKPISQINVIVPELRLTFDLPGLPYLEPCFAASQFCDTSGKRTNTDNSTHNGLDEDIISESTTLIPQKEPDYLPDSPLIGVVYEVSLTDYARIIATEGGGNGYKDIVVDCYPFPKSYDPADPIPACPETKPFKAHTLLAPETNIDELSRRAHTQRTSSFYPRSGPIVRKSGYPQPSARYLNLIMTGAVEHNLPTSYRAYLSRVQTYRITTVRQKIGKVIFVVAWGLPMLLILSLSRVLAGADGRSPQWLMKLSDIMLTTMWGSYDNIFFPLFGDGERTIEREG</sequence>
<feature type="binding site" evidence="4">
    <location>
        <begin position="101"/>
        <end position="106"/>
    </location>
    <ligand>
        <name>substrate</name>
    </ligand>
</feature>
<dbReference type="AlphaFoldDB" id="A0A5N7C327"/>
<dbReference type="GO" id="GO:0003839">
    <property type="term" value="F:gamma-glutamylcyclotransferase activity"/>
    <property type="evidence" value="ECO:0007669"/>
    <property type="project" value="UniProtKB-EC"/>
</dbReference>
<evidence type="ECO:0000256" key="3">
    <source>
        <dbReference type="PIRSR" id="PIRSR617939-1"/>
    </source>
</evidence>
<evidence type="ECO:0000256" key="5">
    <source>
        <dbReference type="SAM" id="MobiDB-lite"/>
    </source>
</evidence>
<keyword evidence="6" id="KW-0812">Transmembrane</keyword>
<evidence type="ECO:0000256" key="6">
    <source>
        <dbReference type="SAM" id="Phobius"/>
    </source>
</evidence>
<keyword evidence="2" id="KW-0456">Lyase</keyword>
<dbReference type="PANTHER" id="PTHR12935:SF0">
    <property type="entry name" value="GAMMA-GLUTAMYLCYCLOTRANSFERASE"/>
    <property type="match status" value="1"/>
</dbReference>
<evidence type="ECO:0000256" key="1">
    <source>
        <dbReference type="ARBA" id="ARBA00012346"/>
    </source>
</evidence>
<dbReference type="Gene3D" id="3.10.490.10">
    <property type="entry name" value="Gamma-glutamyl cyclotransferase-like"/>
    <property type="match status" value="1"/>
</dbReference>
<name>A0A5N7C327_PETAA</name>
<organism evidence="7">
    <name type="scientific">Petromyces alliaceus</name>
    <name type="common">Aspergillus alliaceus</name>
    <dbReference type="NCBI Taxonomy" id="209559"/>
    <lineage>
        <taxon>Eukaryota</taxon>
        <taxon>Fungi</taxon>
        <taxon>Dikarya</taxon>
        <taxon>Ascomycota</taxon>
        <taxon>Pezizomycotina</taxon>
        <taxon>Eurotiomycetes</taxon>
        <taxon>Eurotiomycetidae</taxon>
        <taxon>Eurotiales</taxon>
        <taxon>Aspergillaceae</taxon>
        <taxon>Aspergillus</taxon>
        <taxon>Aspergillus subgen. Circumdati</taxon>
    </lineage>
</organism>
<dbReference type="PANTHER" id="PTHR12935">
    <property type="entry name" value="GAMMA-GLUTAMYLCYCLOTRANSFERASE"/>
    <property type="match status" value="1"/>
</dbReference>
<feature type="binding site" evidence="4">
    <location>
        <position position="297"/>
    </location>
    <ligand>
        <name>substrate</name>
    </ligand>
</feature>
<keyword evidence="6" id="KW-0472">Membrane</keyword>
<evidence type="ECO:0000313" key="7">
    <source>
        <dbReference type="EMBL" id="KAE8388288.1"/>
    </source>
</evidence>
<dbReference type="EC" id="4.3.2.9" evidence="1"/>
<gene>
    <name evidence="7" type="ORF">BDV23DRAFT_159434</name>
</gene>
<feature type="active site" description="Proton acceptor" evidence="3">
    <location>
        <position position="215"/>
    </location>
</feature>
<dbReference type="OrthoDB" id="2017317at2759"/>
<feature type="transmembrane region" description="Helical" evidence="6">
    <location>
        <begin position="336"/>
        <end position="357"/>
    </location>
</feature>
<keyword evidence="6" id="KW-1133">Transmembrane helix</keyword>
<protein>
    <recommendedName>
        <fullName evidence="1">gamma-glutamylcyclotransferase</fullName>
        <ecNumber evidence="1">4.3.2.9</ecNumber>
    </recommendedName>
</protein>